<evidence type="ECO:0000256" key="1">
    <source>
        <dbReference type="SAM" id="MobiDB-lite"/>
    </source>
</evidence>
<sequence length="496" mass="56416">MLGLSIRRSWLWTVCFAGVWRPEKGPVGPAVRESHISNGNLLLKRASVKAFDDKPLSPTKKGKSIYNLKSWRWALLDRQKYEDILASYQKWMGKLKDLLPLSIAFSLKNKHQRPLALEALARNENAKNLGLESHANLWQLMLDPAFQQTNLKLEPRSLEAPSQLPEGSVLGLARLHAKDSQSKTKVLVEYKAKDPNALIRKESAEDPIVQLASLLSLSGKHDLRTLSFKGYVDQPEKRRYAFIFTFPDHVHRSAPTSLHAIISMSSVTAQLSLPDRFHMARTITKTLAAFHSAKWVHKSIRSQSIIIFSKLEDEKETLVKSPYLANFEYSRHELGETARAPIDDLEISLYCHPDRNPPKQDFSRIHDIYALGIVLLEIGLWCTALNIYNQYRARMTDAAKVRQLTSTQIKKLFLDAAQNRLSHHMGPAYTKAVLACLRDDFVEDIDEADFPMIFQDKVVDKLDIRAAESASGPQESTRDSNPIERQVPKRSSFWPF</sequence>
<organism evidence="3 4">
    <name type="scientific">Alectoria fallacina</name>
    <dbReference type="NCBI Taxonomy" id="1903189"/>
    <lineage>
        <taxon>Eukaryota</taxon>
        <taxon>Fungi</taxon>
        <taxon>Dikarya</taxon>
        <taxon>Ascomycota</taxon>
        <taxon>Pezizomycotina</taxon>
        <taxon>Lecanoromycetes</taxon>
        <taxon>OSLEUM clade</taxon>
        <taxon>Lecanoromycetidae</taxon>
        <taxon>Lecanorales</taxon>
        <taxon>Lecanorineae</taxon>
        <taxon>Parmeliaceae</taxon>
        <taxon>Alectoria</taxon>
    </lineage>
</organism>
<proteinExistence type="predicted"/>
<gene>
    <name evidence="3" type="ORF">ALECFALPRED_007123</name>
</gene>
<evidence type="ECO:0008006" key="5">
    <source>
        <dbReference type="Google" id="ProtNLM"/>
    </source>
</evidence>
<comment type="caution">
    <text evidence="3">The sequence shown here is derived from an EMBL/GenBank/DDBJ whole genome shotgun (WGS) entry which is preliminary data.</text>
</comment>
<feature type="region of interest" description="Disordered" evidence="1">
    <location>
        <begin position="468"/>
        <end position="496"/>
    </location>
</feature>
<protein>
    <recommendedName>
        <fullName evidence="5">Protein kinase domain-containing protein</fullName>
    </recommendedName>
</protein>
<keyword evidence="4" id="KW-1185">Reference proteome</keyword>
<dbReference type="PANTHER" id="PTHR37542">
    <property type="entry name" value="HELO DOMAIN-CONTAINING PROTEIN-RELATED"/>
    <property type="match status" value="1"/>
</dbReference>
<dbReference type="OrthoDB" id="1911848at2759"/>
<feature type="signal peptide" evidence="2">
    <location>
        <begin position="1"/>
        <end position="17"/>
    </location>
</feature>
<dbReference type="EMBL" id="CAJPDR010000462">
    <property type="protein sequence ID" value="CAF9937161.1"/>
    <property type="molecule type" value="Genomic_DNA"/>
</dbReference>
<name>A0A8H3GC29_9LECA</name>
<accession>A0A8H3GC29</accession>
<dbReference type="InterPro" id="IPR011009">
    <property type="entry name" value="Kinase-like_dom_sf"/>
</dbReference>
<evidence type="ECO:0000313" key="3">
    <source>
        <dbReference type="EMBL" id="CAF9937161.1"/>
    </source>
</evidence>
<dbReference type="SUPFAM" id="SSF56112">
    <property type="entry name" value="Protein kinase-like (PK-like)"/>
    <property type="match status" value="1"/>
</dbReference>
<dbReference type="Gene3D" id="1.10.510.10">
    <property type="entry name" value="Transferase(Phosphotransferase) domain 1"/>
    <property type="match status" value="1"/>
</dbReference>
<feature type="chain" id="PRO_5034346328" description="Protein kinase domain-containing protein" evidence="2">
    <location>
        <begin position="18"/>
        <end position="496"/>
    </location>
</feature>
<keyword evidence="2" id="KW-0732">Signal</keyword>
<dbReference type="PANTHER" id="PTHR37542:SF1">
    <property type="entry name" value="PRION-INHIBITION AND PROPAGATION HELO DOMAIN-CONTAINING PROTEIN"/>
    <property type="match status" value="1"/>
</dbReference>
<reference evidence="3" key="1">
    <citation type="submission" date="2021-03" db="EMBL/GenBank/DDBJ databases">
        <authorList>
            <person name="Tagirdzhanova G."/>
        </authorList>
    </citation>
    <scope>NUCLEOTIDE SEQUENCE</scope>
</reference>
<dbReference type="AlphaFoldDB" id="A0A8H3GC29"/>
<dbReference type="Proteomes" id="UP000664203">
    <property type="component" value="Unassembled WGS sequence"/>
</dbReference>
<evidence type="ECO:0000313" key="4">
    <source>
        <dbReference type="Proteomes" id="UP000664203"/>
    </source>
</evidence>
<evidence type="ECO:0000256" key="2">
    <source>
        <dbReference type="SAM" id="SignalP"/>
    </source>
</evidence>